<dbReference type="AlphaFoldDB" id="A0AAN9UP77"/>
<dbReference type="Proteomes" id="UP001320420">
    <property type="component" value="Unassembled WGS sequence"/>
</dbReference>
<comment type="caution">
    <text evidence="2">The sequence shown here is derived from an EMBL/GenBank/DDBJ whole genome shotgun (WGS) entry which is preliminary data.</text>
</comment>
<evidence type="ECO:0000313" key="2">
    <source>
        <dbReference type="EMBL" id="KAK7752634.1"/>
    </source>
</evidence>
<dbReference type="PANTHER" id="PTHR35910">
    <property type="entry name" value="2EXR DOMAIN-CONTAINING PROTEIN"/>
    <property type="match status" value="1"/>
</dbReference>
<sequence>MADHSFGAFPLMTLLPEIREMIWKASIFPRVMSADYPGDPERSSPMFKAPVVAHICRESREVAMRTGRLYRILPSGTKRILHTWFDTEHDTLFFDSSISLVKFLGQFEFEFQLAVQHVFSGIRGFPHSDARHLDDESLGQGPFTRIVDCLWVARSFERQVMARFPHLKTLYSYLIWEKDEDGDDVDLPSCDANASLKPISSTNAAAGPPCPHLRTKQYCHRWAPVIAAMPCFDGHFELHPAKPREARVIRYLIERDVGCIDIYCQRVGRHIAYEVVWKLTGMDTCGDWIRAEWGRTPVTMAQDDLVLLHRPVSQEHRYEERGFEVALMTVEGRQDFYPIKTDHPWVKACLARMPELRFVLTL</sequence>
<accession>A0AAN9UP77</accession>
<gene>
    <name evidence="2" type="ORF">SLS62_005403</name>
</gene>
<dbReference type="Pfam" id="PF20150">
    <property type="entry name" value="2EXR"/>
    <property type="match status" value="1"/>
</dbReference>
<keyword evidence="3" id="KW-1185">Reference proteome</keyword>
<evidence type="ECO:0000313" key="3">
    <source>
        <dbReference type="Proteomes" id="UP001320420"/>
    </source>
</evidence>
<dbReference type="PANTHER" id="PTHR35910:SF1">
    <property type="entry name" value="2EXR DOMAIN-CONTAINING PROTEIN"/>
    <property type="match status" value="1"/>
</dbReference>
<name>A0AAN9UP77_9PEZI</name>
<feature type="domain" description="2EXR" evidence="1">
    <location>
        <begin position="14"/>
        <end position="92"/>
    </location>
</feature>
<reference evidence="2 3" key="1">
    <citation type="submission" date="2024-02" db="EMBL/GenBank/DDBJ databases">
        <title>De novo assembly and annotation of 12 fungi associated with fruit tree decline syndrome in Ontario, Canada.</title>
        <authorList>
            <person name="Sulman M."/>
            <person name="Ellouze W."/>
            <person name="Ilyukhin E."/>
        </authorList>
    </citation>
    <scope>NUCLEOTIDE SEQUENCE [LARGE SCALE GENOMIC DNA]</scope>
    <source>
        <strain evidence="2 3">M11/M66-122</strain>
    </source>
</reference>
<evidence type="ECO:0000259" key="1">
    <source>
        <dbReference type="Pfam" id="PF20150"/>
    </source>
</evidence>
<protein>
    <recommendedName>
        <fullName evidence="1">2EXR domain-containing protein</fullName>
    </recommendedName>
</protein>
<proteinExistence type="predicted"/>
<dbReference type="InterPro" id="IPR045518">
    <property type="entry name" value="2EXR"/>
</dbReference>
<organism evidence="2 3">
    <name type="scientific">Diatrype stigma</name>
    <dbReference type="NCBI Taxonomy" id="117547"/>
    <lineage>
        <taxon>Eukaryota</taxon>
        <taxon>Fungi</taxon>
        <taxon>Dikarya</taxon>
        <taxon>Ascomycota</taxon>
        <taxon>Pezizomycotina</taxon>
        <taxon>Sordariomycetes</taxon>
        <taxon>Xylariomycetidae</taxon>
        <taxon>Xylariales</taxon>
        <taxon>Diatrypaceae</taxon>
        <taxon>Diatrype</taxon>
    </lineage>
</organism>
<dbReference type="EMBL" id="JAKJXP020000036">
    <property type="protein sequence ID" value="KAK7752634.1"/>
    <property type="molecule type" value="Genomic_DNA"/>
</dbReference>